<feature type="transmembrane region" description="Helical" evidence="1">
    <location>
        <begin position="78"/>
        <end position="97"/>
    </location>
</feature>
<evidence type="ECO:0000313" key="2">
    <source>
        <dbReference type="Proteomes" id="UP000095287"/>
    </source>
</evidence>
<name>A0A1I7Y6Z3_9BILA</name>
<dbReference type="Proteomes" id="UP000095287">
    <property type="component" value="Unplaced"/>
</dbReference>
<dbReference type="WBParaSite" id="L893_g13258.t1">
    <property type="protein sequence ID" value="L893_g13258.t1"/>
    <property type="gene ID" value="L893_g13258"/>
</dbReference>
<proteinExistence type="predicted"/>
<feature type="transmembrane region" description="Helical" evidence="1">
    <location>
        <begin position="168"/>
        <end position="187"/>
    </location>
</feature>
<sequence length="287" mass="32584">MVDFVGMLNVSIVLSALPTNILLAWAMWVTRKPVDSWTFQFMFQLTLVHIVSTFTPLSEMAVNLFNIHLGPVLCKGSLILFSVMSLLQPWLSCALAFKRMAYITDVKCFKGLAVNLALLLGGYLLAAAVIICQIILYFPAKCGYSKNTHVFGIDIPEKQSDWFSTGTFVRIVVYYITLTALLLCYTIPALKSRLRGIDRVPSLRRLEFIIRLIFMETAFWTVLHILSCLPKSMSKHTAAHVVPVYNEMQYVKPTAYFVLNLTFNRDVRAQIFGLPRKLMALFCRCCD</sequence>
<accession>A0A1I7Y6Z3</accession>
<keyword evidence="2" id="KW-1185">Reference proteome</keyword>
<protein>
    <submittedName>
        <fullName evidence="3">G_PROTEIN_RECEP_F1_2 domain-containing protein</fullName>
    </submittedName>
</protein>
<dbReference type="SUPFAM" id="SSF81321">
    <property type="entry name" value="Family A G protein-coupled receptor-like"/>
    <property type="match status" value="1"/>
</dbReference>
<feature type="transmembrane region" description="Helical" evidence="1">
    <location>
        <begin position="117"/>
        <end position="138"/>
    </location>
</feature>
<keyword evidence="1" id="KW-0472">Membrane</keyword>
<keyword evidence="1" id="KW-1133">Transmembrane helix</keyword>
<feature type="transmembrane region" description="Helical" evidence="1">
    <location>
        <begin position="6"/>
        <end position="29"/>
    </location>
</feature>
<organism evidence="2 3">
    <name type="scientific">Steinernema glaseri</name>
    <dbReference type="NCBI Taxonomy" id="37863"/>
    <lineage>
        <taxon>Eukaryota</taxon>
        <taxon>Metazoa</taxon>
        <taxon>Ecdysozoa</taxon>
        <taxon>Nematoda</taxon>
        <taxon>Chromadorea</taxon>
        <taxon>Rhabditida</taxon>
        <taxon>Tylenchina</taxon>
        <taxon>Panagrolaimomorpha</taxon>
        <taxon>Strongyloidoidea</taxon>
        <taxon>Steinernematidae</taxon>
        <taxon>Steinernema</taxon>
    </lineage>
</organism>
<evidence type="ECO:0000256" key="1">
    <source>
        <dbReference type="SAM" id="Phobius"/>
    </source>
</evidence>
<evidence type="ECO:0000313" key="3">
    <source>
        <dbReference type="WBParaSite" id="L893_g13258.t1"/>
    </source>
</evidence>
<dbReference type="Gene3D" id="1.20.1070.10">
    <property type="entry name" value="Rhodopsin 7-helix transmembrane proteins"/>
    <property type="match status" value="1"/>
</dbReference>
<keyword evidence="1" id="KW-0812">Transmembrane</keyword>
<dbReference type="AlphaFoldDB" id="A0A1I7Y6Z3"/>
<reference evidence="3" key="1">
    <citation type="submission" date="2016-11" db="UniProtKB">
        <authorList>
            <consortium name="WormBaseParasite"/>
        </authorList>
    </citation>
    <scope>IDENTIFICATION</scope>
</reference>